<keyword evidence="1" id="KW-0677">Repeat</keyword>
<dbReference type="InterPro" id="IPR011990">
    <property type="entry name" value="TPR-like_helical_dom_sf"/>
</dbReference>
<protein>
    <submittedName>
        <fullName evidence="5">Tetratricopeptide repeat-containing protein</fullName>
    </submittedName>
</protein>
<dbReference type="Gene3D" id="1.25.40.10">
    <property type="entry name" value="Tetratricopeptide repeat domain"/>
    <property type="match status" value="3"/>
</dbReference>
<dbReference type="SUPFAM" id="SSF48452">
    <property type="entry name" value="TPR-like"/>
    <property type="match status" value="2"/>
</dbReference>
<dbReference type="OrthoDB" id="1465784at2"/>
<evidence type="ECO:0000256" key="2">
    <source>
        <dbReference type="ARBA" id="ARBA00022803"/>
    </source>
</evidence>
<evidence type="ECO:0000313" key="6">
    <source>
        <dbReference type="Proteomes" id="UP000199153"/>
    </source>
</evidence>
<feature type="repeat" description="TPR" evidence="3">
    <location>
        <begin position="76"/>
        <end position="109"/>
    </location>
</feature>
<feature type="signal peptide" evidence="4">
    <location>
        <begin position="1"/>
        <end position="20"/>
    </location>
</feature>
<keyword evidence="6" id="KW-1185">Reference proteome</keyword>
<dbReference type="InterPro" id="IPR051012">
    <property type="entry name" value="CellSynth/LPSAsmb/PSIAsmb"/>
</dbReference>
<name>A0A1I4ZZZ8_9FLAO</name>
<dbReference type="PANTHER" id="PTHR45586">
    <property type="entry name" value="TPR REPEAT-CONTAINING PROTEIN PA4667"/>
    <property type="match status" value="1"/>
</dbReference>
<dbReference type="Proteomes" id="UP000199153">
    <property type="component" value="Unassembled WGS sequence"/>
</dbReference>
<evidence type="ECO:0000256" key="4">
    <source>
        <dbReference type="SAM" id="SignalP"/>
    </source>
</evidence>
<sequence length="454" mass="53046">MKNPLYIFLLCFFFLLPVTAQEKEAIVDEVNEDDLGNVTDEFQEHFFEALKQKGIENYEKAIIALEACLELESNNAVVYFELGKNYRELEEFESALENYKKALALEQREDILVEIYHTYRSTGDFEQAILSVRELMEFNPDYKEDLANLYMLNEQYEEALRVLDELDEEEGVNNYRTIMRRQIYARTGNTDAQIGNLEEGIAQDPENEQNYLNLIYIYSEQGNEEEAFQTALELLETNPGSRLVHLALYKFYLNRNKPDAAVNSMKIVFESEEIDPESKFKVLNDFLLFVNDNPGYEKELLEVSQNLIEWENTPKLYEELGKFYLKNDKKEEALKFFEKGIGQDPNNFELTKNTLLLQIEVGRNEEARDLSRDALEVFPAQPFLYLLQGVALNNLHQYAEAVEILTFGLDYLIDNIRLEIDFYNQLAIAYKGLGDEEKAARFKDRTEELLKELE</sequence>
<evidence type="ECO:0000313" key="5">
    <source>
        <dbReference type="EMBL" id="SFN55814.1"/>
    </source>
</evidence>
<dbReference type="SMART" id="SM00028">
    <property type="entry name" value="TPR"/>
    <property type="match status" value="7"/>
</dbReference>
<dbReference type="RefSeq" id="WP_093408086.1">
    <property type="nucleotide sequence ID" value="NZ_FOVL01000008.1"/>
</dbReference>
<keyword evidence="4" id="KW-0732">Signal</keyword>
<keyword evidence="2 3" id="KW-0802">TPR repeat</keyword>
<organism evidence="5 6">
    <name type="scientific">Salegentibacter flavus</name>
    <dbReference type="NCBI Taxonomy" id="287099"/>
    <lineage>
        <taxon>Bacteria</taxon>
        <taxon>Pseudomonadati</taxon>
        <taxon>Bacteroidota</taxon>
        <taxon>Flavobacteriia</taxon>
        <taxon>Flavobacteriales</taxon>
        <taxon>Flavobacteriaceae</taxon>
        <taxon>Salegentibacter</taxon>
    </lineage>
</organism>
<feature type="repeat" description="TPR" evidence="3">
    <location>
        <begin position="314"/>
        <end position="347"/>
    </location>
</feature>
<gene>
    <name evidence="5" type="ORF">SAMN05660413_01605</name>
</gene>
<feature type="chain" id="PRO_5011693659" evidence="4">
    <location>
        <begin position="21"/>
        <end position="454"/>
    </location>
</feature>
<proteinExistence type="predicted"/>
<reference evidence="5 6" key="1">
    <citation type="submission" date="2016-10" db="EMBL/GenBank/DDBJ databases">
        <authorList>
            <person name="de Groot N.N."/>
        </authorList>
    </citation>
    <scope>NUCLEOTIDE SEQUENCE [LARGE SCALE GENOMIC DNA]</scope>
    <source>
        <strain evidence="5 6">DSM 17794</strain>
    </source>
</reference>
<dbReference type="PROSITE" id="PS50005">
    <property type="entry name" value="TPR"/>
    <property type="match status" value="2"/>
</dbReference>
<evidence type="ECO:0000256" key="1">
    <source>
        <dbReference type="ARBA" id="ARBA00022737"/>
    </source>
</evidence>
<dbReference type="EMBL" id="FOVL01000008">
    <property type="protein sequence ID" value="SFN55814.1"/>
    <property type="molecule type" value="Genomic_DNA"/>
</dbReference>
<dbReference type="PANTHER" id="PTHR45586:SF14">
    <property type="entry name" value="TETRATRICOPEPTIDE TPR_2 REPEAT PROTEIN"/>
    <property type="match status" value="1"/>
</dbReference>
<dbReference type="PROSITE" id="PS50293">
    <property type="entry name" value="TPR_REGION"/>
    <property type="match status" value="1"/>
</dbReference>
<dbReference type="STRING" id="287099.SAMN05660413_01605"/>
<accession>A0A1I4ZZZ8</accession>
<dbReference type="InterPro" id="IPR019734">
    <property type="entry name" value="TPR_rpt"/>
</dbReference>
<evidence type="ECO:0000256" key="3">
    <source>
        <dbReference type="PROSITE-ProRule" id="PRU00339"/>
    </source>
</evidence>
<dbReference type="Pfam" id="PF13181">
    <property type="entry name" value="TPR_8"/>
    <property type="match status" value="2"/>
</dbReference>
<dbReference type="AlphaFoldDB" id="A0A1I4ZZZ8"/>